<proteinExistence type="predicted"/>
<feature type="compositionally biased region" description="Basic and acidic residues" evidence="1">
    <location>
        <begin position="801"/>
        <end position="826"/>
    </location>
</feature>
<evidence type="ECO:0000313" key="2">
    <source>
        <dbReference type="EMBL" id="KAK9870038.1"/>
    </source>
</evidence>
<feature type="region of interest" description="Disordered" evidence="1">
    <location>
        <begin position="651"/>
        <end position="769"/>
    </location>
</feature>
<sequence>MDRASSRQITKFRTSHTIRLIRSYVEKDLPNKSHSTCSDGSLLSVGSSDIEEDFFSQIKLSTRSTATENTQDLDLNASSLPLNHSAAHHRVAVRPKKTHGVPKRKRVQQLPTTIEVNEDSSIRSSSPEATTRVAPGADNKLNRSRSNAGSKSQDALEEHIEKEEKGDRSFFERLFPRRSAKKKKSKHDEKKQEEKRLKLEEQSTAKHEDKKVESRRKSEETKNVDVVKTNSDKYNNIRDETFTSTSYFKQTDSSYRRYETKPIPAVRSGAAYRQRVLPIDIPDSPETFRKDEEAVTTRSQLPDILSTSPLQLELENKLKQRLTRSSPPQNVEESDVPLQSSVMNTEQGDDPIILSPKSPTSHYFENKKLDDVKPKIKIAGLSSLQQKALSLNEDEEDYHNFKSLTEFPSSPPKSNALITKSHSFKTTKSTSIQSSSASVSTNKNIFSVASKDTSKKSTSLDNVKVFDATDRTTEKIQRTSVQTVSEKIEHQSHTKKQTIEIKCDVTVHENENFDEQISKCIKETKTSYSSYADKNHITISGPSHTAVVNVKNTEFYNITPEESQSKTEVIEKNSHKEHLISITKINVLPENKEIPPESPVLLETKSLIPSKSPKFPDQMRTRPVFNFDIDKQMNATRKFSRDDVEIVDKVESEEKSELSNTSPILTVSSSTTPTSTTGPLFKKNGKGVPKKSSLISITPDSPTKDKSITSCKSSSLDSLDSDPLDSTDKSSQDSLDKLTEKSVVNSKDRPESVVLRKKSSVKESREDEPELMKVFARRSLKLKDSENEVLGQQINVMMSENCDKARDSDKENQTDSPVKERKKSSFKENMISENITKKPETEQLRKKSTSKSDDEESNGLKKRPLTFELEKKEKEVLIESNVVHSKPIPIRRNSKSEINSLENTEVTIRKPIGDQNSAYQRSVSVNKSVDNSQNILRKQFISRRKTDNWITNMKNEEGDKGKEMNKEEGIVQQSESATPLIIEPKNFNQRKAEWERRAQDAQKKSSP</sequence>
<organism evidence="2 3">
    <name type="scientific">Henosepilachna vigintioctopunctata</name>
    <dbReference type="NCBI Taxonomy" id="420089"/>
    <lineage>
        <taxon>Eukaryota</taxon>
        <taxon>Metazoa</taxon>
        <taxon>Ecdysozoa</taxon>
        <taxon>Arthropoda</taxon>
        <taxon>Hexapoda</taxon>
        <taxon>Insecta</taxon>
        <taxon>Pterygota</taxon>
        <taxon>Neoptera</taxon>
        <taxon>Endopterygota</taxon>
        <taxon>Coleoptera</taxon>
        <taxon>Polyphaga</taxon>
        <taxon>Cucujiformia</taxon>
        <taxon>Coccinelloidea</taxon>
        <taxon>Coccinellidae</taxon>
        <taxon>Epilachninae</taxon>
        <taxon>Epilachnini</taxon>
        <taxon>Henosepilachna</taxon>
    </lineage>
</organism>
<evidence type="ECO:0000256" key="1">
    <source>
        <dbReference type="SAM" id="MobiDB-lite"/>
    </source>
</evidence>
<evidence type="ECO:0000313" key="3">
    <source>
        <dbReference type="Proteomes" id="UP001431783"/>
    </source>
</evidence>
<feature type="compositionally biased region" description="Basic and acidic residues" evidence="1">
    <location>
        <begin position="954"/>
        <end position="969"/>
    </location>
</feature>
<feature type="compositionally biased region" description="Basic and acidic residues" evidence="1">
    <location>
        <begin position="835"/>
        <end position="845"/>
    </location>
</feature>
<feature type="compositionally biased region" description="Basic and acidic residues" evidence="1">
    <location>
        <begin position="990"/>
        <end position="1007"/>
    </location>
</feature>
<comment type="caution">
    <text evidence="2">The sequence shown here is derived from an EMBL/GenBank/DDBJ whole genome shotgun (WGS) entry which is preliminary data.</text>
</comment>
<evidence type="ECO:0008006" key="4">
    <source>
        <dbReference type="Google" id="ProtNLM"/>
    </source>
</evidence>
<feature type="compositionally biased region" description="Low complexity" evidence="1">
    <location>
        <begin position="661"/>
        <end position="679"/>
    </location>
</feature>
<dbReference type="AlphaFoldDB" id="A0AAW1TJZ6"/>
<feature type="compositionally biased region" description="Basic and acidic residues" evidence="1">
    <location>
        <begin position="726"/>
        <end position="751"/>
    </location>
</feature>
<feature type="compositionally biased region" description="Basic residues" evidence="1">
    <location>
        <begin position="176"/>
        <end position="185"/>
    </location>
</feature>
<feature type="region of interest" description="Disordered" evidence="1">
    <location>
        <begin position="953"/>
        <end position="1007"/>
    </location>
</feature>
<feature type="compositionally biased region" description="Polar residues" evidence="1">
    <location>
        <begin position="144"/>
        <end position="153"/>
    </location>
</feature>
<feature type="compositionally biased region" description="Basic and acidic residues" evidence="1">
    <location>
        <begin position="154"/>
        <end position="175"/>
    </location>
</feature>
<reference evidence="2 3" key="1">
    <citation type="submission" date="2023-03" db="EMBL/GenBank/DDBJ databases">
        <title>Genome insight into feeding habits of ladybird beetles.</title>
        <authorList>
            <person name="Li H.-S."/>
            <person name="Huang Y.-H."/>
            <person name="Pang H."/>
        </authorList>
    </citation>
    <scope>NUCLEOTIDE SEQUENCE [LARGE SCALE GENOMIC DNA]</scope>
    <source>
        <strain evidence="2">SYSU_2023b</strain>
        <tissue evidence="2">Whole body</tissue>
    </source>
</reference>
<accession>A0AAW1TJZ6</accession>
<feature type="compositionally biased region" description="Basic and acidic residues" evidence="1">
    <location>
        <begin position="186"/>
        <end position="223"/>
    </location>
</feature>
<feature type="region of interest" description="Disordered" evidence="1">
    <location>
        <begin position="92"/>
        <end position="223"/>
    </location>
</feature>
<keyword evidence="3" id="KW-1185">Reference proteome</keyword>
<dbReference type="Proteomes" id="UP001431783">
    <property type="component" value="Unassembled WGS sequence"/>
</dbReference>
<feature type="compositionally biased region" description="Basic residues" evidence="1">
    <location>
        <begin position="92"/>
        <end position="107"/>
    </location>
</feature>
<feature type="compositionally biased region" description="Low complexity" evidence="1">
    <location>
        <begin position="708"/>
        <end position="718"/>
    </location>
</feature>
<gene>
    <name evidence="2" type="ORF">WA026_006133</name>
</gene>
<dbReference type="EMBL" id="JARQZJ010000002">
    <property type="protein sequence ID" value="KAK9870038.1"/>
    <property type="molecule type" value="Genomic_DNA"/>
</dbReference>
<protein>
    <recommendedName>
        <fullName evidence="4">DUF4592 domain-containing protein</fullName>
    </recommendedName>
</protein>
<name>A0AAW1TJZ6_9CUCU</name>
<feature type="region of interest" description="Disordered" evidence="1">
    <location>
        <begin position="799"/>
        <end position="866"/>
    </location>
</feature>